<name>A0A5C3E4A9_9BASI</name>
<dbReference type="EMBL" id="OOIN01000011">
    <property type="protein sequence ID" value="SPO25392.1"/>
    <property type="molecule type" value="Genomic_DNA"/>
</dbReference>
<feature type="region of interest" description="Disordered" evidence="1">
    <location>
        <begin position="1"/>
        <end position="24"/>
    </location>
</feature>
<feature type="domain" description="Ubiquitin-like" evidence="2">
    <location>
        <begin position="124"/>
        <end position="161"/>
    </location>
</feature>
<evidence type="ECO:0000259" key="2">
    <source>
        <dbReference type="PROSITE" id="PS50053"/>
    </source>
</evidence>
<dbReference type="InterPro" id="IPR000626">
    <property type="entry name" value="Ubiquitin-like_dom"/>
</dbReference>
<feature type="compositionally biased region" description="Acidic residues" evidence="1">
    <location>
        <begin position="329"/>
        <end position="339"/>
    </location>
</feature>
<reference evidence="3 4" key="1">
    <citation type="submission" date="2018-03" db="EMBL/GenBank/DDBJ databases">
        <authorList>
            <person name="Guldener U."/>
        </authorList>
    </citation>
    <scope>NUCLEOTIDE SEQUENCE [LARGE SCALE GENOMIC DNA]</scope>
    <source>
        <strain evidence="3 4">NBRC100155</strain>
    </source>
</reference>
<feature type="compositionally biased region" description="Acidic residues" evidence="1">
    <location>
        <begin position="203"/>
        <end position="220"/>
    </location>
</feature>
<feature type="region of interest" description="Disordered" evidence="1">
    <location>
        <begin position="243"/>
        <end position="271"/>
    </location>
</feature>
<gene>
    <name evidence="3" type="ORF">UTRI_03193_B</name>
</gene>
<dbReference type="GO" id="GO:0044695">
    <property type="term" value="C:Dsc E3 ubiquitin ligase complex"/>
    <property type="evidence" value="ECO:0007669"/>
    <property type="project" value="InterPro"/>
</dbReference>
<feature type="compositionally biased region" description="Basic and acidic residues" evidence="1">
    <location>
        <begin position="1"/>
        <end position="14"/>
    </location>
</feature>
<evidence type="ECO:0000313" key="4">
    <source>
        <dbReference type="Proteomes" id="UP000324022"/>
    </source>
</evidence>
<dbReference type="GO" id="GO:0005783">
    <property type="term" value="C:endoplasmic reticulum"/>
    <property type="evidence" value="ECO:0007669"/>
    <property type="project" value="TreeGrafter"/>
</dbReference>
<keyword evidence="4" id="KW-1185">Reference proteome</keyword>
<dbReference type="InterPro" id="IPR045226">
    <property type="entry name" value="Dsc3"/>
</dbReference>
<feature type="compositionally biased region" description="Acidic residues" evidence="1">
    <location>
        <begin position="465"/>
        <end position="476"/>
    </location>
</feature>
<evidence type="ECO:0000256" key="1">
    <source>
        <dbReference type="SAM" id="MobiDB-lite"/>
    </source>
</evidence>
<dbReference type="AlphaFoldDB" id="A0A5C3E4A9"/>
<dbReference type="PANTHER" id="PTHR28049:SF1">
    <property type="entry name" value="DSC E3 UBIQUITIN LIGASE COMPLEX SUBUNIT 3"/>
    <property type="match status" value="1"/>
</dbReference>
<protein>
    <recommendedName>
        <fullName evidence="2">Ubiquitin-like domain-containing protein</fullName>
    </recommendedName>
</protein>
<dbReference type="Proteomes" id="UP000324022">
    <property type="component" value="Unassembled WGS sequence"/>
</dbReference>
<feature type="region of interest" description="Disordered" evidence="1">
    <location>
        <begin position="299"/>
        <end position="343"/>
    </location>
</feature>
<dbReference type="Pfam" id="PF13373">
    <property type="entry name" value="Dsc3_C"/>
    <property type="match status" value="1"/>
</dbReference>
<feature type="region of interest" description="Disordered" evidence="1">
    <location>
        <begin position="455"/>
        <end position="478"/>
    </location>
</feature>
<sequence>MSVHRHDDDVRLDLGEGPSTQPTLNASIRVRPITIRFTEPGVRDLQLNLHSLTSLRPVTTSRPHPTTSNPNLSPPEQLIFDFDSEQQDPHILTPPIRTPQDAQPDPHLVQSVISTLAQQHLMGDETVHMLKKRMGQRRDAVRGRRLRLIHAGRILRDGVRLVGYLEELDLRTRVQSRQTLRHLALDGSDRTNSDFRGDIRSEEESEEEDAEDEAEEEEAGERDTVEKRQMSVRELVDWLAAQIDPDDEKGDVAGEIPGDPGLRGAKGKGKTREPAFYDDLVKVTIRTAPTVYVQCSVGEPESQLSPSSPSATFSSAPLIDVQDPPEPGDSIDPELDPLENDQNRGFNRLLSAGLSPSEVSSIRNTFRTTHPLNTPYDLISAREHAQHLLEMEESWMDSFHTTNNGGAAGDLGEFGEPGGRPGAYVTVMQGLMVGFFMPPLIPLFWFRDRAHPSSLPTGAAGGGGEDGEEADDEEEWERERATLTRESVFGSTMQVSILFGLVAK</sequence>
<organism evidence="3 4">
    <name type="scientific">Ustilago trichophora</name>
    <dbReference type="NCBI Taxonomy" id="86804"/>
    <lineage>
        <taxon>Eukaryota</taxon>
        <taxon>Fungi</taxon>
        <taxon>Dikarya</taxon>
        <taxon>Basidiomycota</taxon>
        <taxon>Ustilaginomycotina</taxon>
        <taxon>Ustilaginomycetes</taxon>
        <taxon>Ustilaginales</taxon>
        <taxon>Ustilaginaceae</taxon>
        <taxon>Ustilago</taxon>
    </lineage>
</organism>
<dbReference type="PANTHER" id="PTHR28049">
    <property type="entry name" value="TRANSMEMBRANE PROTEIN YOR223W"/>
    <property type="match status" value="1"/>
</dbReference>
<dbReference type="PROSITE" id="PS50053">
    <property type="entry name" value="UBIQUITIN_2"/>
    <property type="match status" value="1"/>
</dbReference>
<proteinExistence type="predicted"/>
<evidence type="ECO:0000313" key="3">
    <source>
        <dbReference type="EMBL" id="SPO25392.1"/>
    </source>
</evidence>
<dbReference type="OrthoDB" id="2556122at2759"/>
<feature type="region of interest" description="Disordered" evidence="1">
    <location>
        <begin position="185"/>
        <end position="227"/>
    </location>
</feature>
<feature type="compositionally biased region" description="Low complexity" evidence="1">
    <location>
        <begin position="299"/>
        <end position="318"/>
    </location>
</feature>
<feature type="compositionally biased region" description="Basic and acidic residues" evidence="1">
    <location>
        <begin position="185"/>
        <end position="202"/>
    </location>
</feature>
<accession>A0A5C3E4A9</accession>
<dbReference type="InterPro" id="IPR025390">
    <property type="entry name" value="Dsc3_C"/>
</dbReference>